<organism evidence="1 2">
    <name type="scientific">Anopheles christyi</name>
    <dbReference type="NCBI Taxonomy" id="43041"/>
    <lineage>
        <taxon>Eukaryota</taxon>
        <taxon>Metazoa</taxon>
        <taxon>Ecdysozoa</taxon>
        <taxon>Arthropoda</taxon>
        <taxon>Hexapoda</taxon>
        <taxon>Insecta</taxon>
        <taxon>Pterygota</taxon>
        <taxon>Neoptera</taxon>
        <taxon>Endopterygota</taxon>
        <taxon>Diptera</taxon>
        <taxon>Nematocera</taxon>
        <taxon>Culicoidea</taxon>
        <taxon>Culicidae</taxon>
        <taxon>Anophelinae</taxon>
        <taxon>Anopheles</taxon>
    </lineage>
</organism>
<evidence type="ECO:0000313" key="1">
    <source>
        <dbReference type="EnsemblMetazoa" id="ACHR014124-PA"/>
    </source>
</evidence>
<dbReference type="VEuPathDB" id="VectorBase:ACHR014124"/>
<proteinExistence type="predicted"/>
<sequence>MYWNRSFTSLGASMFSYCFGLNSFSSTSFFAGSFSSSDMLALLSVRESFLRRRSRFGFESSVRLSVLPRANSSDDFH</sequence>
<reference evidence="2" key="1">
    <citation type="submission" date="2013-03" db="EMBL/GenBank/DDBJ databases">
        <title>The Genome Sequence of Anopheles christyi ACHKN1017.</title>
        <authorList>
            <consortium name="The Broad Institute Genomics Platform"/>
            <person name="Neafsey D.E."/>
            <person name="Besansky N."/>
            <person name="Walker B."/>
            <person name="Young S.K."/>
            <person name="Zeng Q."/>
            <person name="Gargeya S."/>
            <person name="Fitzgerald M."/>
            <person name="Haas B."/>
            <person name="Abouelleil A."/>
            <person name="Allen A.W."/>
            <person name="Alvarado L."/>
            <person name="Arachchi H.M."/>
            <person name="Berlin A.M."/>
            <person name="Chapman S.B."/>
            <person name="Gainer-Dewar J."/>
            <person name="Goldberg J."/>
            <person name="Griggs A."/>
            <person name="Gujja S."/>
            <person name="Hansen M."/>
            <person name="Howarth C."/>
            <person name="Imamovic A."/>
            <person name="Ireland A."/>
            <person name="Larimer J."/>
            <person name="McCowan C."/>
            <person name="Murphy C."/>
            <person name="Pearson M."/>
            <person name="Poon T.W."/>
            <person name="Priest M."/>
            <person name="Roberts A."/>
            <person name="Saif S."/>
            <person name="Shea T."/>
            <person name="Sisk P."/>
            <person name="Sykes S."/>
            <person name="Wortman J."/>
            <person name="Nusbaum C."/>
            <person name="Birren B."/>
        </authorList>
    </citation>
    <scope>NUCLEOTIDE SEQUENCE [LARGE SCALE GENOMIC DNA]</scope>
    <source>
        <strain evidence="2">ACHKN1017</strain>
    </source>
</reference>
<dbReference type="EnsemblMetazoa" id="ACHR014124-RA">
    <property type="protein sequence ID" value="ACHR014124-PA"/>
    <property type="gene ID" value="ACHR014124"/>
</dbReference>
<accession>A0A182KI24</accession>
<protein>
    <submittedName>
        <fullName evidence="1">Uncharacterized protein</fullName>
    </submittedName>
</protein>
<reference evidence="1" key="2">
    <citation type="submission" date="2020-05" db="UniProtKB">
        <authorList>
            <consortium name="EnsemblMetazoa"/>
        </authorList>
    </citation>
    <scope>IDENTIFICATION</scope>
    <source>
        <strain evidence="1">ACHKN1017</strain>
    </source>
</reference>
<keyword evidence="2" id="KW-1185">Reference proteome</keyword>
<name>A0A182KI24_9DIPT</name>
<evidence type="ECO:0000313" key="2">
    <source>
        <dbReference type="Proteomes" id="UP000075881"/>
    </source>
</evidence>
<dbReference type="Proteomes" id="UP000075881">
    <property type="component" value="Unassembled WGS sequence"/>
</dbReference>
<dbReference type="AlphaFoldDB" id="A0A182KI24"/>